<dbReference type="GO" id="GO:0000166">
    <property type="term" value="F:nucleotide binding"/>
    <property type="evidence" value="ECO:0007669"/>
    <property type="project" value="InterPro"/>
</dbReference>
<dbReference type="InterPro" id="IPR010394">
    <property type="entry name" value="5-nucleotidase"/>
</dbReference>
<dbReference type="Pfam" id="PF06189">
    <property type="entry name" value="5-nucleotidase"/>
    <property type="match status" value="1"/>
</dbReference>
<organism evidence="1 2">
    <name type="scientific">Halomonas chromatireducens</name>
    <dbReference type="NCBI Taxonomy" id="507626"/>
    <lineage>
        <taxon>Bacteria</taxon>
        <taxon>Pseudomonadati</taxon>
        <taxon>Pseudomonadota</taxon>
        <taxon>Gammaproteobacteria</taxon>
        <taxon>Oceanospirillales</taxon>
        <taxon>Halomonadaceae</taxon>
        <taxon>Halomonas</taxon>
    </lineage>
</organism>
<sequence>MAYDLSERLVIGLASSALFDLAESDRVFREQGEASYRVYQRDNENTPLGTGVAFPFIKRLLSLNELSPDNPPIEVVLLSRNDPETGLRVMKSIEHHELGITRAIFLQGRYPHRFIPALNISLFLSANRQDVDQAILAGHPAGQVLSSGDLDLTDEEELRIAFDFDGVLVTDESETIYQQQGIEAFREYERANAQVPSEAGLLAVFLRKLAHIQMLEKQREEETRGAYRPRVRVSIVTARNAPAHERVIHTMRSWGVTVNEAYFLGGIAKEHVLGIIKPHIFFDDQASHLSATSDTLPSVHVPFGQLNQGLVVGDEEPARPLPPLSEDIFP</sequence>
<dbReference type="GO" id="GO:0000287">
    <property type="term" value="F:magnesium ion binding"/>
    <property type="evidence" value="ECO:0007669"/>
    <property type="project" value="InterPro"/>
</dbReference>
<dbReference type="PANTHER" id="PTHR31367:SF5">
    <property type="entry name" value="CYTOSOLIC 5'-NUCLEOTIDASE 1A"/>
    <property type="match status" value="1"/>
</dbReference>
<dbReference type="GO" id="GO:0009117">
    <property type="term" value="P:nucleotide metabolic process"/>
    <property type="evidence" value="ECO:0007669"/>
    <property type="project" value="InterPro"/>
</dbReference>
<name>A0A0X8HBD0_9GAMM</name>
<dbReference type="OrthoDB" id="9778569at2"/>
<dbReference type="GO" id="GO:0008253">
    <property type="term" value="F:5'-nucleotidase activity"/>
    <property type="evidence" value="ECO:0007669"/>
    <property type="project" value="InterPro"/>
</dbReference>
<reference evidence="1 2" key="1">
    <citation type="journal article" date="2016" name="Genome Announc.">
        <title>Draft Genome Sequence of 'Halomonas chromatireducens' Strain AGD 8-3, a Haloalkaliphilic Chromate- and Selenite-Reducing Gammaproteobacterium.</title>
        <authorList>
            <person name="Sharko F.S."/>
            <person name="Shapovalova A.A."/>
            <person name="Tsygankova S.V."/>
            <person name="Komova A.V."/>
            <person name="Boulygina E.S."/>
            <person name="Teslyuk A.B."/>
            <person name="Gotovtsev P.M."/>
            <person name="Namsaraev Z.B."/>
            <person name="Khijniak T.V."/>
            <person name="Nedoluzhko A.V."/>
            <person name="Vasilov R.G."/>
        </authorList>
    </citation>
    <scope>NUCLEOTIDE SEQUENCE [LARGE SCALE GENOMIC DNA]</scope>
    <source>
        <strain evidence="1 2">AGD 8-3</strain>
    </source>
</reference>
<dbReference type="KEGG" id="hco:LOKO_00373"/>
<protein>
    <submittedName>
        <fullName evidence="1">5'-nucleotidase</fullName>
    </submittedName>
</protein>
<dbReference type="GO" id="GO:0005737">
    <property type="term" value="C:cytoplasm"/>
    <property type="evidence" value="ECO:0007669"/>
    <property type="project" value="InterPro"/>
</dbReference>
<accession>A0A0X8HBD0</accession>
<reference evidence="1 2" key="2">
    <citation type="submission" date="2016-02" db="EMBL/GenBank/DDBJ databases">
        <authorList>
            <person name="Wen L."/>
            <person name="He K."/>
            <person name="Yang H."/>
        </authorList>
    </citation>
    <scope>NUCLEOTIDE SEQUENCE [LARGE SCALE GENOMIC DNA]</scope>
    <source>
        <strain evidence="1 2">AGD 8-3</strain>
    </source>
</reference>
<dbReference type="PATRIC" id="fig|507626.3.peg.370"/>
<dbReference type="EMBL" id="CP014226">
    <property type="protein sequence ID" value="AMC99469.1"/>
    <property type="molecule type" value="Genomic_DNA"/>
</dbReference>
<keyword evidence="2" id="KW-1185">Reference proteome</keyword>
<dbReference type="PANTHER" id="PTHR31367">
    <property type="entry name" value="CYTOSOLIC 5'-NUCLEOTIDASE 1 FAMILY MEMBER"/>
    <property type="match status" value="1"/>
</dbReference>
<evidence type="ECO:0000313" key="1">
    <source>
        <dbReference type="EMBL" id="AMC99469.1"/>
    </source>
</evidence>
<proteinExistence type="predicted"/>
<evidence type="ECO:0000313" key="2">
    <source>
        <dbReference type="Proteomes" id="UP000063387"/>
    </source>
</evidence>
<dbReference type="AlphaFoldDB" id="A0A0X8HBD0"/>
<gene>
    <name evidence="1" type="ORF">LOKO_00373</name>
</gene>
<dbReference type="Proteomes" id="UP000063387">
    <property type="component" value="Chromosome"/>
</dbReference>
<dbReference type="RefSeq" id="WP_066444323.1">
    <property type="nucleotide sequence ID" value="NZ_CP014226.1"/>
</dbReference>
<dbReference type="STRING" id="507626.LOKO_00373"/>